<dbReference type="HOGENOM" id="CLU_2635308_0_0_6"/>
<accession>A0A077FBL7</accession>
<evidence type="ECO:0000313" key="2">
    <source>
        <dbReference type="Proteomes" id="UP000028931"/>
    </source>
</evidence>
<dbReference type="EMBL" id="CP009048">
    <property type="protein sequence ID" value="AIL61184.1"/>
    <property type="molecule type" value="Genomic_DNA"/>
</dbReference>
<dbReference type="AlphaFoldDB" id="A0A077FBL7"/>
<gene>
    <name evidence="1" type="ORF">PSAKL28_19620</name>
</gene>
<evidence type="ECO:0000313" key="1">
    <source>
        <dbReference type="EMBL" id="AIL61184.1"/>
    </source>
</evidence>
<sequence>MKTLREKIIDYMQRSEQSTRGWFCTWWFKFHVVGVSGTPEIRRELERMQRDGLVESDREQTNNTKWRLIKATQEAQP</sequence>
<dbReference type="KEGG" id="palk:PSAKL28_19620"/>
<proteinExistence type="predicted"/>
<organism evidence="1 2">
    <name type="scientific">Pseudomonas alkylphenolica</name>
    <dbReference type="NCBI Taxonomy" id="237609"/>
    <lineage>
        <taxon>Bacteria</taxon>
        <taxon>Pseudomonadati</taxon>
        <taxon>Pseudomonadota</taxon>
        <taxon>Gammaproteobacteria</taxon>
        <taxon>Pseudomonadales</taxon>
        <taxon>Pseudomonadaceae</taxon>
        <taxon>Pseudomonas</taxon>
    </lineage>
</organism>
<protein>
    <submittedName>
        <fullName evidence="1">Uncharacterized protein</fullName>
    </submittedName>
</protein>
<reference evidence="1 2" key="1">
    <citation type="submission" date="2014-07" db="EMBL/GenBank/DDBJ databases">
        <authorList>
            <person name="Lee K."/>
            <person name="Lim J.Y."/>
            <person name="Hwang I."/>
        </authorList>
    </citation>
    <scope>NUCLEOTIDE SEQUENCE [LARGE SCALE GENOMIC DNA]</scope>
    <source>
        <strain evidence="1 2">KL28</strain>
    </source>
</reference>
<dbReference type="Proteomes" id="UP000028931">
    <property type="component" value="Chromosome"/>
</dbReference>
<name>A0A077FBL7_9PSED</name>